<dbReference type="AlphaFoldDB" id="A0A7C9ECN8"/>
<dbReference type="EMBL" id="GISG01200355">
    <property type="protein sequence ID" value="MBA4658369.1"/>
    <property type="molecule type" value="Transcribed_RNA"/>
</dbReference>
<accession>A0A7C9ECN8</accession>
<protein>
    <submittedName>
        <fullName evidence="1">Uncharacterized protein</fullName>
    </submittedName>
</protein>
<name>A0A7C9ECN8_OPUST</name>
<proteinExistence type="predicted"/>
<evidence type="ECO:0000313" key="1">
    <source>
        <dbReference type="EMBL" id="MBA4658369.1"/>
    </source>
</evidence>
<sequence length="153" mass="17135">MRLRLPLSIAYCTSLAIPKAGFPVNKRNKMTPNEYTSDFVVSSPVARNSGSMYENVPFGSVVKNLVVCSTDISPLEIERQMPKSLSLHTKLSSRSTLEGFRSPCMMLLGRFEWRKMRTEHSSVAIRILVCQGRGGLLSLQLSRSSRLPPPRYS</sequence>
<reference evidence="1" key="1">
    <citation type="journal article" date="2013" name="J. Plant Res.">
        <title>Effect of fungi and light on seed germination of three Opuntia species from semiarid lands of central Mexico.</title>
        <authorList>
            <person name="Delgado-Sanchez P."/>
            <person name="Jimenez-Bremont J.F."/>
            <person name="Guerrero-Gonzalez Mde L."/>
            <person name="Flores J."/>
        </authorList>
    </citation>
    <scope>NUCLEOTIDE SEQUENCE</scope>
    <source>
        <tissue evidence="1">Cladode</tissue>
    </source>
</reference>
<reference evidence="1" key="2">
    <citation type="submission" date="2020-07" db="EMBL/GenBank/DDBJ databases">
        <authorList>
            <person name="Vera ALvarez R."/>
            <person name="Arias-Moreno D.M."/>
            <person name="Jimenez-Jacinto V."/>
            <person name="Jimenez-Bremont J.F."/>
            <person name="Swaminathan K."/>
            <person name="Moose S.P."/>
            <person name="Guerrero-Gonzalez M.L."/>
            <person name="Marino-Ramirez L."/>
            <person name="Landsman D."/>
            <person name="Rodriguez-Kessler M."/>
            <person name="Delgado-Sanchez P."/>
        </authorList>
    </citation>
    <scope>NUCLEOTIDE SEQUENCE</scope>
    <source>
        <tissue evidence="1">Cladode</tissue>
    </source>
</reference>
<organism evidence="1">
    <name type="scientific">Opuntia streptacantha</name>
    <name type="common">Prickly pear cactus</name>
    <name type="synonym">Opuntia cardona</name>
    <dbReference type="NCBI Taxonomy" id="393608"/>
    <lineage>
        <taxon>Eukaryota</taxon>
        <taxon>Viridiplantae</taxon>
        <taxon>Streptophyta</taxon>
        <taxon>Embryophyta</taxon>
        <taxon>Tracheophyta</taxon>
        <taxon>Spermatophyta</taxon>
        <taxon>Magnoliopsida</taxon>
        <taxon>eudicotyledons</taxon>
        <taxon>Gunneridae</taxon>
        <taxon>Pentapetalae</taxon>
        <taxon>Caryophyllales</taxon>
        <taxon>Cactineae</taxon>
        <taxon>Cactaceae</taxon>
        <taxon>Opuntioideae</taxon>
        <taxon>Opuntia</taxon>
    </lineage>
</organism>